<dbReference type="AlphaFoldDB" id="A0A9P4HAN6"/>
<feature type="compositionally biased region" description="Polar residues" evidence="1">
    <location>
        <begin position="302"/>
        <end position="311"/>
    </location>
</feature>
<feature type="compositionally biased region" description="Polar residues" evidence="1">
    <location>
        <begin position="58"/>
        <end position="78"/>
    </location>
</feature>
<comment type="caution">
    <text evidence="3">The sequence shown here is derived from an EMBL/GenBank/DDBJ whole genome shotgun (WGS) entry which is preliminary data.</text>
</comment>
<evidence type="ECO:0000313" key="4">
    <source>
        <dbReference type="Proteomes" id="UP000799777"/>
    </source>
</evidence>
<protein>
    <submittedName>
        <fullName evidence="3">Uncharacterized protein</fullName>
    </submittedName>
</protein>
<accession>A0A9P4HAN6</accession>
<feature type="compositionally biased region" description="Polar residues" evidence="1">
    <location>
        <begin position="20"/>
        <end position="36"/>
    </location>
</feature>
<feature type="compositionally biased region" description="Low complexity" evidence="1">
    <location>
        <begin position="37"/>
        <end position="49"/>
    </location>
</feature>
<feature type="compositionally biased region" description="Pro residues" evidence="1">
    <location>
        <begin position="267"/>
        <end position="278"/>
    </location>
</feature>
<gene>
    <name evidence="3" type="ORF">EK21DRAFT_111448</name>
</gene>
<keyword evidence="2" id="KW-1133">Transmembrane helix</keyword>
<keyword evidence="4" id="KW-1185">Reference proteome</keyword>
<evidence type="ECO:0000256" key="2">
    <source>
        <dbReference type="SAM" id="Phobius"/>
    </source>
</evidence>
<keyword evidence="2" id="KW-0812">Transmembrane</keyword>
<proteinExistence type="predicted"/>
<evidence type="ECO:0000313" key="3">
    <source>
        <dbReference type="EMBL" id="KAF2031000.1"/>
    </source>
</evidence>
<sequence length="385" mass="40767">MGKNKNRNKNRQSIGKLDTRSQTSDIQPTTSPRASGTASPSSAFSETSSLKWRKPFGTSDTTTTPYSVKNDQTKSWLSNKKRDSVMSNNWRDSQTRVGPTLDPARARRWRIRPSCWWPCQACKYIRGFLLAVIRAFQGPRGLDLILTTGLALTAMFAAYVGLDLVLSLVKGAAAQDITSVPDCSVVYVTIPGPVITVSLIGVSPFNPARGTYYFSVVNGTTEWLNSIAPPSRLSTLITKTPEITPIISSLPLSPSPSATLPNAPTTPGVPPPAPPPPPSVTTITTTFYSGNTLTTIIMTSQLRGNGPSVPQSTSAITAPLPPPPSIPLSPSTSPTRIGQPLRPYPTPTTPTALRTSNVPSGGPVPSSLTPGEPSSVVGAPSSLRP</sequence>
<dbReference type="Proteomes" id="UP000799777">
    <property type="component" value="Unassembled WGS sequence"/>
</dbReference>
<feature type="region of interest" description="Disordered" evidence="1">
    <location>
        <begin position="302"/>
        <end position="385"/>
    </location>
</feature>
<dbReference type="EMBL" id="ML978185">
    <property type="protein sequence ID" value="KAF2031000.1"/>
    <property type="molecule type" value="Genomic_DNA"/>
</dbReference>
<name>A0A9P4HAN6_9PLEO</name>
<reference evidence="3" key="1">
    <citation type="journal article" date="2020" name="Stud. Mycol.">
        <title>101 Dothideomycetes genomes: a test case for predicting lifestyles and emergence of pathogens.</title>
        <authorList>
            <person name="Haridas S."/>
            <person name="Albert R."/>
            <person name="Binder M."/>
            <person name="Bloem J."/>
            <person name="Labutti K."/>
            <person name="Salamov A."/>
            <person name="Andreopoulos B."/>
            <person name="Baker S."/>
            <person name="Barry K."/>
            <person name="Bills G."/>
            <person name="Bluhm B."/>
            <person name="Cannon C."/>
            <person name="Castanera R."/>
            <person name="Culley D."/>
            <person name="Daum C."/>
            <person name="Ezra D."/>
            <person name="Gonzalez J."/>
            <person name="Henrissat B."/>
            <person name="Kuo A."/>
            <person name="Liang C."/>
            <person name="Lipzen A."/>
            <person name="Lutzoni F."/>
            <person name="Magnuson J."/>
            <person name="Mondo S."/>
            <person name="Nolan M."/>
            <person name="Ohm R."/>
            <person name="Pangilinan J."/>
            <person name="Park H.-J."/>
            <person name="Ramirez L."/>
            <person name="Alfaro M."/>
            <person name="Sun H."/>
            <person name="Tritt A."/>
            <person name="Yoshinaga Y."/>
            <person name="Zwiers L.-H."/>
            <person name="Turgeon B."/>
            <person name="Goodwin S."/>
            <person name="Spatafora J."/>
            <person name="Crous P."/>
            <person name="Grigoriev I."/>
        </authorList>
    </citation>
    <scope>NUCLEOTIDE SEQUENCE</scope>
    <source>
        <strain evidence="3">CBS 110217</strain>
    </source>
</reference>
<feature type="region of interest" description="Disordered" evidence="1">
    <location>
        <begin position="1"/>
        <end position="98"/>
    </location>
</feature>
<evidence type="ECO:0000256" key="1">
    <source>
        <dbReference type="SAM" id="MobiDB-lite"/>
    </source>
</evidence>
<feature type="transmembrane region" description="Helical" evidence="2">
    <location>
        <begin position="144"/>
        <end position="162"/>
    </location>
</feature>
<organism evidence="3 4">
    <name type="scientific">Setomelanomma holmii</name>
    <dbReference type="NCBI Taxonomy" id="210430"/>
    <lineage>
        <taxon>Eukaryota</taxon>
        <taxon>Fungi</taxon>
        <taxon>Dikarya</taxon>
        <taxon>Ascomycota</taxon>
        <taxon>Pezizomycotina</taxon>
        <taxon>Dothideomycetes</taxon>
        <taxon>Pleosporomycetidae</taxon>
        <taxon>Pleosporales</taxon>
        <taxon>Pleosporineae</taxon>
        <taxon>Phaeosphaeriaceae</taxon>
        <taxon>Setomelanomma</taxon>
    </lineage>
</organism>
<feature type="region of interest" description="Disordered" evidence="1">
    <location>
        <begin position="254"/>
        <end position="278"/>
    </location>
</feature>
<feature type="compositionally biased region" description="Basic residues" evidence="1">
    <location>
        <begin position="1"/>
        <end position="10"/>
    </location>
</feature>
<feature type="compositionally biased region" description="Low complexity" evidence="1">
    <location>
        <begin position="349"/>
        <end position="367"/>
    </location>
</feature>
<feature type="compositionally biased region" description="Low complexity" evidence="1">
    <location>
        <begin position="254"/>
        <end position="266"/>
    </location>
</feature>
<feature type="compositionally biased region" description="Polar residues" evidence="1">
    <location>
        <begin position="85"/>
        <end position="97"/>
    </location>
</feature>
<dbReference type="OrthoDB" id="3799310at2759"/>
<keyword evidence="2" id="KW-0472">Membrane</keyword>